<dbReference type="AlphaFoldDB" id="A0A7C4FCS8"/>
<keyword evidence="1" id="KW-1133">Transmembrane helix</keyword>
<keyword evidence="1" id="KW-0472">Membrane</keyword>
<protein>
    <submittedName>
        <fullName evidence="2">Uncharacterized protein</fullName>
    </submittedName>
</protein>
<accession>A0A7C4FCS8</accession>
<name>A0A7C4FCS8_9CREN</name>
<evidence type="ECO:0000256" key="1">
    <source>
        <dbReference type="SAM" id="Phobius"/>
    </source>
</evidence>
<comment type="caution">
    <text evidence="2">The sequence shown here is derived from an EMBL/GenBank/DDBJ whole genome shotgun (WGS) entry which is preliminary data.</text>
</comment>
<feature type="transmembrane region" description="Helical" evidence="1">
    <location>
        <begin position="515"/>
        <end position="541"/>
    </location>
</feature>
<proteinExistence type="predicted"/>
<dbReference type="EMBL" id="DTFF01000004">
    <property type="protein sequence ID" value="HGI86864.1"/>
    <property type="molecule type" value="Genomic_DNA"/>
</dbReference>
<organism evidence="2">
    <name type="scientific">Ignisphaera aggregans</name>
    <dbReference type="NCBI Taxonomy" id="334771"/>
    <lineage>
        <taxon>Archaea</taxon>
        <taxon>Thermoproteota</taxon>
        <taxon>Thermoprotei</taxon>
        <taxon>Desulfurococcales</taxon>
        <taxon>Desulfurococcaceae</taxon>
        <taxon>Ignisphaera</taxon>
    </lineage>
</organism>
<evidence type="ECO:0000313" key="2">
    <source>
        <dbReference type="EMBL" id="HGI86864.1"/>
    </source>
</evidence>
<gene>
    <name evidence="2" type="ORF">ENV14_00465</name>
</gene>
<sequence>MRVQFPFFANLGKGGVASYYCASIIYNEKESKLTIKLYRVQYDESIVYSPITHPDAIDTSRLNNYIECCEEEFKEANAIVVRHEVHESRGSKKAIKVHIIIAYEREGEKDNQRLWLSYLRGISKINNEEEEYNIFIISSKRRYVPYRNNRNASRPEDKVLVAEVKAIDIIKYGGVHSSDKIRIGGVSREAKEQILHHIEINQDEELNSVELNRIRTWSLILQLPISIELLDKKLEIENLKVTSIKLNMIEGLLGSNVIAADRHNINKQIPSIIPTPLLSALSSVMTKTVGNHSGYSGSPILTVLPSIFHPNVGGIMLQIDLTPLFEKLYCYLYNKMLEVGKLQINAKISKARYVDLYGFSCGNIDLGISAEALLKALTSNFVLHRPRIYISSKCLKKDNKDNITELSSWIRLPHRIRRIDVGIPVEGTSFQQAVLSSTSTIYLAYEVVRNRVRYLRKLLKYVRDLKQLLPNNYNINNTKLLLLAFASYIGERVEKYCKGDVELQKVAEKTPLVGIYIPVIASRIALLLLLLGLHGLSHLLLKYLYADTKTRGDRLREFVILSIDKKYIRNRAGLSQYYVDVVINGFTYLLSNEEDKIIGTIIISDTKPYTSTLWKEITQRFDIDRFIEFAYHILRSNQYDDKCLGIWRDMQKRVKMFTELWNWRVIIDKAVTILSEDYKLGDPQKGRLTLPLIDARVIISEDVINKLEDNAKNIIKHHLESLYVMAMPFCFDGCYNCIVLDKGCRSNPLMKEWTVSKSITRIIIDEIRNNL</sequence>
<keyword evidence="1" id="KW-0812">Transmembrane</keyword>
<reference evidence="2" key="1">
    <citation type="journal article" date="2020" name="mSystems">
        <title>Genome- and Community-Level Interaction Insights into Carbon Utilization and Element Cycling Functions of Hydrothermarchaeota in Hydrothermal Sediment.</title>
        <authorList>
            <person name="Zhou Z."/>
            <person name="Liu Y."/>
            <person name="Xu W."/>
            <person name="Pan J."/>
            <person name="Luo Z.H."/>
            <person name="Li M."/>
        </authorList>
    </citation>
    <scope>NUCLEOTIDE SEQUENCE [LARGE SCALE GENOMIC DNA]</scope>
    <source>
        <strain evidence="2">SpSt-732</strain>
    </source>
</reference>